<keyword evidence="2" id="KW-1185">Reference proteome</keyword>
<evidence type="ECO:0000313" key="1">
    <source>
        <dbReference type="EMBL" id="QRD05003.1"/>
    </source>
</evidence>
<sequence length="131" mass="15097">MLLKARSLLFCLFLVLFLVFHLYIQKTIKRLSHQSTSDPHQDVLPENAEWYNEAGTPLFYSAWRSDPNTAKPPEPIRRSDIFKSGARVACWPSTGGVWVKNLDLVEMDFLGLNRLGHTPRQFNQTAEDEFC</sequence>
<gene>
    <name evidence="1" type="ORF">JI435_109250</name>
</gene>
<reference evidence="2" key="1">
    <citation type="journal article" date="2021" name="BMC Genomics">
        <title>Chromosome-level genome assembly and manually-curated proteome of model necrotroph Parastagonospora nodorum Sn15 reveals a genome-wide trove of candidate effector homologs, and redundancy of virulence-related functions within an accessory chromosome.</title>
        <authorList>
            <person name="Bertazzoni S."/>
            <person name="Jones D.A.B."/>
            <person name="Phan H.T."/>
            <person name="Tan K.-C."/>
            <person name="Hane J.K."/>
        </authorList>
    </citation>
    <scope>NUCLEOTIDE SEQUENCE [LARGE SCALE GENOMIC DNA]</scope>
    <source>
        <strain evidence="2">SN15 / ATCC MYA-4574 / FGSC 10173)</strain>
    </source>
</reference>
<dbReference type="Proteomes" id="UP000663193">
    <property type="component" value="Chromosome 18"/>
</dbReference>
<dbReference type="KEGG" id="pno:SNOG_10925"/>
<dbReference type="AlphaFoldDB" id="A0A7U2FGT2"/>
<dbReference type="RefSeq" id="XP_001801183.1">
    <property type="nucleotide sequence ID" value="XM_001801131.1"/>
</dbReference>
<evidence type="ECO:0000313" key="2">
    <source>
        <dbReference type="Proteomes" id="UP000663193"/>
    </source>
</evidence>
<dbReference type="EMBL" id="CP069040">
    <property type="protein sequence ID" value="QRD05003.1"/>
    <property type="molecule type" value="Genomic_DNA"/>
</dbReference>
<organism evidence="1 2">
    <name type="scientific">Phaeosphaeria nodorum (strain SN15 / ATCC MYA-4574 / FGSC 10173)</name>
    <name type="common">Glume blotch fungus</name>
    <name type="synonym">Parastagonospora nodorum</name>
    <dbReference type="NCBI Taxonomy" id="321614"/>
    <lineage>
        <taxon>Eukaryota</taxon>
        <taxon>Fungi</taxon>
        <taxon>Dikarya</taxon>
        <taxon>Ascomycota</taxon>
        <taxon>Pezizomycotina</taxon>
        <taxon>Dothideomycetes</taxon>
        <taxon>Pleosporomycetidae</taxon>
        <taxon>Pleosporales</taxon>
        <taxon>Pleosporineae</taxon>
        <taxon>Phaeosphaeriaceae</taxon>
        <taxon>Parastagonospora</taxon>
    </lineage>
</organism>
<dbReference type="OrthoDB" id="4487429at2759"/>
<protein>
    <submittedName>
        <fullName evidence="1">Uncharacterized protein</fullName>
    </submittedName>
</protein>
<name>A0A7U2FGT2_PHANO</name>
<proteinExistence type="predicted"/>
<accession>A0A7U2FGT2</accession>
<dbReference type="VEuPathDB" id="FungiDB:JI435_109250"/>